<feature type="chain" id="PRO_5045801449" evidence="3">
    <location>
        <begin position="21"/>
        <end position="469"/>
    </location>
</feature>
<keyword evidence="2" id="KW-0442">Lipid degradation</keyword>
<name>A0ABT7E125_9NEIS</name>
<dbReference type="RefSeq" id="WP_284102334.1">
    <property type="nucleotide sequence ID" value="NZ_JARRAF010000029.1"/>
</dbReference>
<keyword evidence="1 2" id="KW-0443">Lipid metabolism</keyword>
<evidence type="ECO:0000256" key="3">
    <source>
        <dbReference type="SAM" id="SignalP"/>
    </source>
</evidence>
<sequence>MRINPLLLTTLAAVLLSGCAAVNVGNLPRNRPAVDPATQGPNLLREPSGGVGETAIGLSFSGGGIRAAAFAHGALKGLNQLNTQGGKTLLDDVALITSVSGGSMTAAYYGLHGKASLDTFREAGLLSDGEADLRLSLVNPVNIARMISGGMNDRANFQRWLEHDLYRNATFADIFRRGRPNIWINATDIYHRIAFPFHQRAFDVLCSDLASYPVSEAVAASMAVPLFFAPIVLEKHPEKCRGPLPDWDTQAENAKTQPLLMHALAHAAREYRDARAGRYIKLVDGGVADNYGLASIQQTRLLQGTPYGPLTEGDALRLRNMLFVVVDAGQGPSGEWNNSLAGPSGIDLASASIDAAMATNVRMSYDSFVQMVKTWQEDIIAYRCQLPAAKQAEVKATQPLWRCNDVSIVVTRISFESLGPAAATRLGAIPTRLKLPVNDIDDLIKAGEEAIGRNTVIKAFQSKVSGPTP</sequence>
<accession>A0ABT7E125</accession>
<evidence type="ECO:0000256" key="1">
    <source>
        <dbReference type="ARBA" id="ARBA00023098"/>
    </source>
</evidence>
<evidence type="ECO:0000256" key="2">
    <source>
        <dbReference type="PROSITE-ProRule" id="PRU01161"/>
    </source>
</evidence>
<reference evidence="5" key="1">
    <citation type="submission" date="2023-03" db="EMBL/GenBank/DDBJ databases">
        <title>Chitinimonas shenzhenensis gen. nov., sp. nov., a novel member of family Burkholderiaceae isolated from activated sludge collected in Shen Zhen, China.</title>
        <authorList>
            <person name="Wang X."/>
        </authorList>
    </citation>
    <scope>NUCLEOTIDE SEQUENCE</scope>
    <source>
        <strain evidence="5">DQS-5</strain>
    </source>
</reference>
<dbReference type="SUPFAM" id="SSF52151">
    <property type="entry name" value="FabD/lysophospholipase-like"/>
    <property type="match status" value="1"/>
</dbReference>
<proteinExistence type="predicted"/>
<keyword evidence="2" id="KW-0378">Hydrolase</keyword>
<feature type="active site" description="Proton acceptor" evidence="2">
    <location>
        <position position="284"/>
    </location>
</feature>
<comment type="caution">
    <text evidence="2">Lacks conserved residue(s) required for the propagation of feature annotation.</text>
</comment>
<dbReference type="EMBL" id="JARRAF010000029">
    <property type="protein sequence ID" value="MDK2126019.1"/>
    <property type="molecule type" value="Genomic_DNA"/>
</dbReference>
<dbReference type="InterPro" id="IPR002641">
    <property type="entry name" value="PNPLA_dom"/>
</dbReference>
<dbReference type="InterPro" id="IPR016035">
    <property type="entry name" value="Acyl_Trfase/lysoPLipase"/>
</dbReference>
<gene>
    <name evidence="5" type="ORF">PZA18_18405</name>
</gene>
<evidence type="ECO:0000259" key="4">
    <source>
        <dbReference type="PROSITE" id="PS51635"/>
    </source>
</evidence>
<feature type="domain" description="PNPLA" evidence="4">
    <location>
        <begin position="58"/>
        <end position="297"/>
    </location>
</feature>
<feature type="signal peptide" evidence="3">
    <location>
        <begin position="1"/>
        <end position="20"/>
    </location>
</feature>
<keyword evidence="3" id="KW-0732">Signal</keyword>
<feature type="active site" description="Nucleophile" evidence="2">
    <location>
        <position position="100"/>
    </location>
</feature>
<keyword evidence="6" id="KW-1185">Reference proteome</keyword>
<dbReference type="Gene3D" id="3.40.1090.10">
    <property type="entry name" value="Cytosolic phospholipase A2 catalytic domain"/>
    <property type="match status" value="2"/>
</dbReference>
<comment type="caution">
    <text evidence="5">The sequence shown here is derived from an EMBL/GenBank/DDBJ whole genome shotgun (WGS) entry which is preliminary data.</text>
</comment>
<evidence type="ECO:0000313" key="6">
    <source>
        <dbReference type="Proteomes" id="UP001172778"/>
    </source>
</evidence>
<dbReference type="Pfam" id="PF01734">
    <property type="entry name" value="Patatin"/>
    <property type="match status" value="1"/>
</dbReference>
<feature type="short sequence motif" description="DGA/G" evidence="2">
    <location>
        <begin position="284"/>
        <end position="286"/>
    </location>
</feature>
<dbReference type="PROSITE" id="PS51635">
    <property type="entry name" value="PNPLA"/>
    <property type="match status" value="1"/>
</dbReference>
<dbReference type="PROSITE" id="PS51257">
    <property type="entry name" value="PROKAR_LIPOPROTEIN"/>
    <property type="match status" value="1"/>
</dbReference>
<evidence type="ECO:0000313" key="5">
    <source>
        <dbReference type="EMBL" id="MDK2126019.1"/>
    </source>
</evidence>
<protein>
    <submittedName>
        <fullName evidence="5">Patatin-like phospholipase family protein</fullName>
    </submittedName>
</protein>
<organism evidence="5 6">
    <name type="scientific">Parachitinimonas caeni</name>
    <dbReference type="NCBI Taxonomy" id="3031301"/>
    <lineage>
        <taxon>Bacteria</taxon>
        <taxon>Pseudomonadati</taxon>
        <taxon>Pseudomonadota</taxon>
        <taxon>Betaproteobacteria</taxon>
        <taxon>Neisseriales</taxon>
        <taxon>Chitinibacteraceae</taxon>
        <taxon>Parachitinimonas</taxon>
    </lineage>
</organism>
<dbReference type="Proteomes" id="UP001172778">
    <property type="component" value="Unassembled WGS sequence"/>
</dbReference>